<evidence type="ECO:0000313" key="1">
    <source>
        <dbReference type="EMBL" id="KGP91822.1"/>
    </source>
</evidence>
<organism evidence="1 2">
    <name type="scientific">Pontibacillus chungwhensis BH030062</name>
    <dbReference type="NCBI Taxonomy" id="1385513"/>
    <lineage>
        <taxon>Bacteria</taxon>
        <taxon>Bacillati</taxon>
        <taxon>Bacillota</taxon>
        <taxon>Bacilli</taxon>
        <taxon>Bacillales</taxon>
        <taxon>Bacillaceae</taxon>
        <taxon>Pontibacillus</taxon>
    </lineage>
</organism>
<dbReference type="EMBL" id="AVBG01000004">
    <property type="protein sequence ID" value="KGP91822.1"/>
    <property type="molecule type" value="Genomic_DNA"/>
</dbReference>
<dbReference type="AlphaFoldDB" id="A0A0A2UU72"/>
<evidence type="ECO:0000313" key="2">
    <source>
        <dbReference type="Proteomes" id="UP000030153"/>
    </source>
</evidence>
<keyword evidence="2" id="KW-1185">Reference proteome</keyword>
<dbReference type="eggNOG" id="ENOG5032YZJ">
    <property type="taxonomic scope" value="Bacteria"/>
</dbReference>
<dbReference type="RefSeq" id="WP_036781886.1">
    <property type="nucleotide sequence ID" value="NZ_AVBG01000004.1"/>
</dbReference>
<sequence length="116" mass="13345">MNEEFVKSLYKSIIEENIELYKGLFETTNPNGSTDEYFGEALSFYNSLDKKHKEVFFKIIEQTMIDTVSNTLGVIDGSSKLVECAVEPKLLLDSKDTEGELQDCFLEFMEENELHK</sequence>
<reference evidence="1 2" key="1">
    <citation type="submission" date="2013-08" db="EMBL/GenBank/DDBJ databases">
        <title>Genome of Pontibacillus chungwhensis.</title>
        <authorList>
            <person name="Wang Q."/>
            <person name="Wang G."/>
        </authorList>
    </citation>
    <scope>NUCLEOTIDE SEQUENCE [LARGE SCALE GENOMIC DNA]</scope>
    <source>
        <strain evidence="1 2">BH030062</strain>
    </source>
</reference>
<comment type="caution">
    <text evidence="1">The sequence shown here is derived from an EMBL/GenBank/DDBJ whole genome shotgun (WGS) entry which is preliminary data.</text>
</comment>
<gene>
    <name evidence="1" type="ORF">N780_15780</name>
</gene>
<proteinExistence type="predicted"/>
<dbReference type="Proteomes" id="UP000030153">
    <property type="component" value="Unassembled WGS sequence"/>
</dbReference>
<protein>
    <submittedName>
        <fullName evidence="1">Transposase</fullName>
    </submittedName>
</protein>
<accession>A0A0A2UU72</accession>
<dbReference type="OrthoDB" id="9154220at2"/>
<name>A0A0A2UU72_9BACI</name>